<proteinExistence type="predicted"/>
<accession>A0A2P2N1C1</accession>
<organism evidence="1">
    <name type="scientific">Rhizophora mucronata</name>
    <name type="common">Asiatic mangrove</name>
    <dbReference type="NCBI Taxonomy" id="61149"/>
    <lineage>
        <taxon>Eukaryota</taxon>
        <taxon>Viridiplantae</taxon>
        <taxon>Streptophyta</taxon>
        <taxon>Embryophyta</taxon>
        <taxon>Tracheophyta</taxon>
        <taxon>Spermatophyta</taxon>
        <taxon>Magnoliopsida</taxon>
        <taxon>eudicotyledons</taxon>
        <taxon>Gunneridae</taxon>
        <taxon>Pentapetalae</taxon>
        <taxon>rosids</taxon>
        <taxon>fabids</taxon>
        <taxon>Malpighiales</taxon>
        <taxon>Rhizophoraceae</taxon>
        <taxon>Rhizophora</taxon>
    </lineage>
</organism>
<sequence>MMGSNARICGAIFRKDSERMRRTRGAKV</sequence>
<evidence type="ECO:0000313" key="1">
    <source>
        <dbReference type="EMBL" id="MBX36236.1"/>
    </source>
</evidence>
<dbReference type="AlphaFoldDB" id="A0A2P2N1C1"/>
<dbReference type="EMBL" id="GGEC01055752">
    <property type="protein sequence ID" value="MBX36236.1"/>
    <property type="molecule type" value="Transcribed_RNA"/>
</dbReference>
<name>A0A2P2N1C1_RHIMU</name>
<protein>
    <submittedName>
        <fullName evidence="1">Uncharacterized protein</fullName>
    </submittedName>
</protein>
<reference evidence="1" key="1">
    <citation type="submission" date="2018-02" db="EMBL/GenBank/DDBJ databases">
        <title>Rhizophora mucronata_Transcriptome.</title>
        <authorList>
            <person name="Meera S.P."/>
            <person name="Sreeshan A."/>
            <person name="Augustine A."/>
        </authorList>
    </citation>
    <scope>NUCLEOTIDE SEQUENCE</scope>
    <source>
        <tissue evidence="1">Leaf</tissue>
    </source>
</reference>